<dbReference type="OrthoDB" id="548062at2759"/>
<feature type="region of interest" description="Disordered" evidence="1">
    <location>
        <begin position="540"/>
        <end position="575"/>
    </location>
</feature>
<feature type="compositionally biased region" description="Pro residues" evidence="1">
    <location>
        <begin position="1263"/>
        <end position="1273"/>
    </location>
</feature>
<feature type="region of interest" description="Disordered" evidence="1">
    <location>
        <begin position="102"/>
        <end position="184"/>
    </location>
</feature>
<feature type="compositionally biased region" description="Low complexity" evidence="1">
    <location>
        <begin position="447"/>
        <end position="459"/>
    </location>
</feature>
<accession>A0A835Y4W0</accession>
<feature type="compositionally biased region" description="Low complexity" evidence="1">
    <location>
        <begin position="558"/>
        <end position="574"/>
    </location>
</feature>
<feature type="compositionally biased region" description="Gly residues" evidence="1">
    <location>
        <begin position="846"/>
        <end position="855"/>
    </location>
</feature>
<comment type="caution">
    <text evidence="2">The sequence shown here is derived from an EMBL/GenBank/DDBJ whole genome shotgun (WGS) entry which is preliminary data.</text>
</comment>
<feature type="region of interest" description="Disordered" evidence="1">
    <location>
        <begin position="283"/>
        <end position="314"/>
    </location>
</feature>
<reference evidence="2" key="1">
    <citation type="journal article" date="2020" name="bioRxiv">
        <title>Comparative genomics of Chlamydomonas.</title>
        <authorList>
            <person name="Craig R.J."/>
            <person name="Hasan A.R."/>
            <person name="Ness R.W."/>
            <person name="Keightley P.D."/>
        </authorList>
    </citation>
    <scope>NUCLEOTIDE SEQUENCE</scope>
    <source>
        <strain evidence="2">CCAP 11/70</strain>
    </source>
</reference>
<dbReference type="Proteomes" id="UP000612055">
    <property type="component" value="Unassembled WGS sequence"/>
</dbReference>
<feature type="region of interest" description="Disordered" evidence="1">
    <location>
        <begin position="846"/>
        <end position="926"/>
    </location>
</feature>
<feature type="compositionally biased region" description="Low complexity" evidence="1">
    <location>
        <begin position="14"/>
        <end position="34"/>
    </location>
</feature>
<feature type="region of interest" description="Disordered" evidence="1">
    <location>
        <begin position="1253"/>
        <end position="1273"/>
    </location>
</feature>
<proteinExistence type="predicted"/>
<feature type="compositionally biased region" description="Gly residues" evidence="1">
    <location>
        <begin position="109"/>
        <end position="121"/>
    </location>
</feature>
<feature type="region of interest" description="Disordered" evidence="1">
    <location>
        <begin position="1203"/>
        <end position="1224"/>
    </location>
</feature>
<feature type="region of interest" description="Disordered" evidence="1">
    <location>
        <begin position="1"/>
        <end position="54"/>
    </location>
</feature>
<evidence type="ECO:0000313" key="2">
    <source>
        <dbReference type="EMBL" id="KAG2496442.1"/>
    </source>
</evidence>
<name>A0A835Y4W0_9CHLO</name>
<keyword evidence="3" id="KW-1185">Reference proteome</keyword>
<feature type="region of interest" description="Disordered" evidence="1">
    <location>
        <begin position="709"/>
        <end position="730"/>
    </location>
</feature>
<evidence type="ECO:0000313" key="3">
    <source>
        <dbReference type="Proteomes" id="UP000612055"/>
    </source>
</evidence>
<evidence type="ECO:0000256" key="1">
    <source>
        <dbReference type="SAM" id="MobiDB-lite"/>
    </source>
</evidence>
<protein>
    <submittedName>
        <fullName evidence="2">Uncharacterized protein</fullName>
    </submittedName>
</protein>
<feature type="compositionally biased region" description="Gly residues" evidence="1">
    <location>
        <begin position="226"/>
        <end position="235"/>
    </location>
</feature>
<organism evidence="2 3">
    <name type="scientific">Edaphochlamys debaryana</name>
    <dbReference type="NCBI Taxonomy" id="47281"/>
    <lineage>
        <taxon>Eukaryota</taxon>
        <taxon>Viridiplantae</taxon>
        <taxon>Chlorophyta</taxon>
        <taxon>core chlorophytes</taxon>
        <taxon>Chlorophyceae</taxon>
        <taxon>CS clade</taxon>
        <taxon>Chlamydomonadales</taxon>
        <taxon>Chlamydomonadales incertae sedis</taxon>
        <taxon>Edaphochlamys</taxon>
    </lineage>
</organism>
<dbReference type="EMBL" id="JAEHOE010000019">
    <property type="protein sequence ID" value="KAG2496442.1"/>
    <property type="molecule type" value="Genomic_DNA"/>
</dbReference>
<gene>
    <name evidence="2" type="ORF">HYH03_005666</name>
</gene>
<feature type="compositionally biased region" description="Low complexity" evidence="1">
    <location>
        <begin position="1253"/>
        <end position="1262"/>
    </location>
</feature>
<feature type="compositionally biased region" description="Polar residues" evidence="1">
    <location>
        <begin position="162"/>
        <end position="176"/>
    </location>
</feature>
<feature type="compositionally biased region" description="Low complexity" evidence="1">
    <location>
        <begin position="496"/>
        <end position="506"/>
    </location>
</feature>
<feature type="region of interest" description="Disordered" evidence="1">
    <location>
        <begin position="362"/>
        <end position="382"/>
    </location>
</feature>
<sequence length="1320" mass="136113">MAATVDRRAPPVLSTAGSSVRSSSSGSPVRGASATLNADHFRAGAPGGRARPSTQDVITEAFGRRLHDLSLVSVKALNQLTASAAKLEAQVASRTAAISRTAASTTGDSGLGGHTTAGGLLGPATGSKRALGASFGPVPGPGDASSSPKAGYSFAPGLAATGATQADSPPSHTSPDTKPELGAGIMGRGSAVVRLLALQDKVLHGAILAQQQSTAASGATTAGGALASGGSGAPGGSRFTALGPLGGAGLEGVSPDERERLDSLGIRHGSRVASAAVQLFRLTPRKLDSREDGSPTPPNTGRGETFEAGDDGRSVSARARAKLQSTVRQHMLAKREYHLMNKFIKHLEEADELSLINRARSFTKQESSRNSSANSSRRNLSRNVSTSLDAKYGSFAAARPVVPPGQSAVARLPTFTAHHASGIAAAAAQRMHPSAAAAAAGAAAEAARASSSGQGSRPGSVGGSPEGSRRPTPRGGNAGAQEPIPEGSGEGEGEGEAAVAGVEAQAPPGPPKEPAVDLSAMSTGQRRAMDLLDGLAHAVSVDASPSPSRSGQAPLDGASRPSSRLSPQRPASRQVVPSLSFAHQFGFEGVQTAPHSPTTLPALYDGESRAAFSGTYGSPERMAERLRMGLDLAVKSNPAGFREEAAAAEVALYRQVAGRGRTALRRTLEQPRDAHAAADLARQVTLLHICRPYFLPPAKPPPDVALPRRAPGKGLARQPTLTPEHEAPLDSVFLPRVSDNDSGDMVDTHAVRERQVRKDWNRVVRKDNFRAMFARDDPGVAAGTAGLGASLDAVLAVLLRHKDSLRSSFTYYGMQGTNVSDACFTVGHNEWRAFVGDCGLIAGQGGQAGAGGGSRLGTPSTSPSRLGTPAAGAARVPPLKLPGARPGTSPGMQAPDKGAGAGVGAGVAGPGREASQSSPASPRGASRGVIPLLQQADTVFAAVNWEADKRSAEAEVNADRALMRFEWYEALIRMAVIRHVKGGAHLGSIADALEHMWSREVLPRLPPEALVEPNAWRRARLYADAGANEVLADNMGTLTAVYNLYRASNKNKLLHLEDWVGLLSTHGMLGEATGLSARDAKLAFARSLCVVVDELGRWGRATGADRCDFLEGLCRLAEALEPPDREEVATALHQHLGLNMGQLEVAMTHPWLCYYTLIPPVTLMARRRAAQEAAVERRAAAEAAAAAAAEAARAAEGSAATYLSPRPSGAADGPSLPATTAPDLTSSASVQPLLQGVLSGSLVVGSRPGSAASVAARLGSPPAALPPPPPPGPELPPLVDRLEGLLDLLLGRLRERWECEDDGQLAVRLQAAAKSISSDL</sequence>
<feature type="region of interest" description="Disordered" evidence="1">
    <location>
        <begin position="447"/>
        <end position="521"/>
    </location>
</feature>
<feature type="compositionally biased region" description="Low complexity" evidence="1">
    <location>
        <begin position="368"/>
        <end position="382"/>
    </location>
</feature>
<feature type="compositionally biased region" description="Gly residues" evidence="1">
    <location>
        <begin position="899"/>
        <end position="909"/>
    </location>
</feature>
<feature type="region of interest" description="Disordered" evidence="1">
    <location>
        <begin position="220"/>
        <end position="240"/>
    </location>
</feature>